<dbReference type="Proteomes" id="UP001500889">
    <property type="component" value="Chromosome A"/>
</dbReference>
<evidence type="ECO:0000313" key="3">
    <source>
        <dbReference type="Proteomes" id="UP001500889"/>
    </source>
</evidence>
<proteinExistence type="predicted"/>
<accession>A0AAU9FXJ6</accession>
<gene>
    <name evidence="2" type="ORF">DMAD_00209</name>
</gene>
<protein>
    <submittedName>
        <fullName evidence="2">Uncharacterized protein</fullName>
    </submittedName>
</protein>
<evidence type="ECO:0000256" key="1">
    <source>
        <dbReference type="SAM" id="MobiDB-lite"/>
    </source>
</evidence>
<feature type="region of interest" description="Disordered" evidence="1">
    <location>
        <begin position="1"/>
        <end position="22"/>
    </location>
</feature>
<organism evidence="2 3">
    <name type="scientific">Drosophila madeirensis</name>
    <name type="common">Fruit fly</name>
    <dbReference type="NCBI Taxonomy" id="30013"/>
    <lineage>
        <taxon>Eukaryota</taxon>
        <taxon>Metazoa</taxon>
        <taxon>Ecdysozoa</taxon>
        <taxon>Arthropoda</taxon>
        <taxon>Hexapoda</taxon>
        <taxon>Insecta</taxon>
        <taxon>Pterygota</taxon>
        <taxon>Neoptera</taxon>
        <taxon>Endopterygota</taxon>
        <taxon>Diptera</taxon>
        <taxon>Brachycera</taxon>
        <taxon>Muscomorpha</taxon>
        <taxon>Ephydroidea</taxon>
        <taxon>Drosophilidae</taxon>
        <taxon>Drosophila</taxon>
        <taxon>Sophophora</taxon>
    </lineage>
</organism>
<dbReference type="AlphaFoldDB" id="A0AAU9FXJ6"/>
<name>A0AAU9FXJ6_DROMD</name>
<evidence type="ECO:0000313" key="2">
    <source>
        <dbReference type="EMBL" id="BFG00147.1"/>
    </source>
</evidence>
<reference evidence="2 3" key="1">
    <citation type="submission" date="2024-02" db="EMBL/GenBank/DDBJ databases">
        <title>A chromosome-level genome assembly of Drosophila madeirensis, a fruit fly species endemic to Madeira island.</title>
        <authorList>
            <person name="Tomihara K."/>
            <person name="Llopart A."/>
            <person name="Yamamoto D."/>
        </authorList>
    </citation>
    <scope>NUCLEOTIDE SEQUENCE [LARGE SCALE GENOMIC DNA]</scope>
    <source>
        <strain evidence="2 3">RF1</strain>
    </source>
</reference>
<sequence length="68" mass="7550">MLTESDDRGPLGARNTGGGVNCEDTAFRPSALMPVRVTLSEVTPNGGIHQNLRWIIVSQRIRRAMYHE</sequence>
<keyword evidence="3" id="KW-1185">Reference proteome</keyword>
<dbReference type="EMBL" id="AP029266">
    <property type="protein sequence ID" value="BFG00147.1"/>
    <property type="molecule type" value="Genomic_DNA"/>
</dbReference>